<dbReference type="GeneTree" id="ENSGT00390000000672"/>
<evidence type="ECO:0000313" key="13">
    <source>
        <dbReference type="Proteomes" id="UP000008672"/>
    </source>
</evidence>
<dbReference type="InParanoid" id="H3AT58"/>
<feature type="transmembrane region" description="Helical" evidence="10">
    <location>
        <begin position="367"/>
        <end position="392"/>
    </location>
</feature>
<keyword evidence="6 10" id="KW-0472">Membrane</keyword>
<feature type="transmembrane region" description="Helical" evidence="10">
    <location>
        <begin position="168"/>
        <end position="187"/>
    </location>
</feature>
<keyword evidence="5 10" id="KW-1133">Transmembrane helix</keyword>
<feature type="region of interest" description="Disordered" evidence="9">
    <location>
        <begin position="51"/>
        <end position="74"/>
    </location>
</feature>
<reference evidence="13" key="1">
    <citation type="submission" date="2011-08" db="EMBL/GenBank/DDBJ databases">
        <title>The draft genome of Latimeria chalumnae.</title>
        <authorList>
            <person name="Di Palma F."/>
            <person name="Alfoldi J."/>
            <person name="Johnson J."/>
            <person name="Berlin A."/>
            <person name="Gnerre S."/>
            <person name="Jaffe D."/>
            <person name="MacCallum I."/>
            <person name="Young S."/>
            <person name="Walker B.J."/>
            <person name="Lander E."/>
            <person name="Lindblad-Toh K."/>
        </authorList>
    </citation>
    <scope>NUCLEOTIDE SEQUENCE [LARGE SCALE GENOMIC DNA]</scope>
    <source>
        <strain evidence="13">Wild caught</strain>
    </source>
</reference>
<evidence type="ECO:0000256" key="6">
    <source>
        <dbReference type="ARBA" id="ARBA00023136"/>
    </source>
</evidence>
<dbReference type="EMBL" id="AFYH01145743">
    <property type="status" value="NOT_ANNOTATED_CDS"/>
    <property type="molecule type" value="Genomic_DNA"/>
</dbReference>
<name>H3AT58_LATCH</name>
<feature type="transmembrane region" description="Helical" evidence="10">
    <location>
        <begin position="136"/>
        <end position="156"/>
    </location>
</feature>
<feature type="transmembrane region" description="Helical" evidence="10">
    <location>
        <begin position="453"/>
        <end position="475"/>
    </location>
</feature>
<keyword evidence="3 10" id="KW-0812">Transmembrane</keyword>
<evidence type="ECO:0000313" key="12">
    <source>
        <dbReference type="Ensembl" id="ENSLACP00000012829.2"/>
    </source>
</evidence>
<dbReference type="GeneID" id="102365426"/>
<comment type="subcellular location">
    <subcellularLocation>
        <location evidence="1">Membrane</location>
        <topology evidence="1">Multi-pass membrane protein</topology>
    </subcellularLocation>
</comment>
<dbReference type="EMBL" id="AFYH01145742">
    <property type="status" value="NOT_ANNOTATED_CDS"/>
    <property type="molecule type" value="Genomic_DNA"/>
</dbReference>
<feature type="chain" id="PRO_5003579889" description="Transmembrane protein 161A" evidence="11">
    <location>
        <begin position="29"/>
        <end position="482"/>
    </location>
</feature>
<dbReference type="EMBL" id="AFYH01145741">
    <property type="status" value="NOT_ANNOTATED_CDS"/>
    <property type="molecule type" value="Genomic_DNA"/>
</dbReference>
<evidence type="ECO:0000256" key="4">
    <source>
        <dbReference type="ARBA" id="ARBA00022729"/>
    </source>
</evidence>
<dbReference type="RefSeq" id="XP_006004005.1">
    <property type="nucleotide sequence ID" value="XM_006003943.2"/>
</dbReference>
<evidence type="ECO:0000256" key="11">
    <source>
        <dbReference type="SAM" id="SignalP"/>
    </source>
</evidence>
<dbReference type="Ensembl" id="ENSLACT00000012923.2">
    <property type="protein sequence ID" value="ENSLACP00000012829.2"/>
    <property type="gene ID" value="ENSLACG00000011298.2"/>
</dbReference>
<dbReference type="Bgee" id="ENSLACG00000011298">
    <property type="expression patterns" value="Expressed in post-anal tail muscle and 4 other cell types or tissues"/>
</dbReference>
<evidence type="ECO:0000256" key="10">
    <source>
        <dbReference type="SAM" id="Phobius"/>
    </source>
</evidence>
<dbReference type="AlphaFoldDB" id="H3AT58"/>
<dbReference type="EMBL" id="AFYH01145744">
    <property type="status" value="NOT_ANNOTATED_CDS"/>
    <property type="molecule type" value="Genomic_DNA"/>
</dbReference>
<keyword evidence="13" id="KW-1185">Reference proteome</keyword>
<dbReference type="eggNOG" id="KOG3978">
    <property type="taxonomic scope" value="Eukaryota"/>
</dbReference>
<keyword evidence="7" id="KW-0325">Glycoprotein</keyword>
<dbReference type="OrthoDB" id="784140at2759"/>
<dbReference type="InterPro" id="IPR019395">
    <property type="entry name" value="Transmembrane_161A/B"/>
</dbReference>
<dbReference type="PANTHER" id="PTHR13624">
    <property type="entry name" value="RE42071P"/>
    <property type="match status" value="1"/>
</dbReference>
<evidence type="ECO:0000256" key="9">
    <source>
        <dbReference type="SAM" id="MobiDB-lite"/>
    </source>
</evidence>
<evidence type="ECO:0000256" key="2">
    <source>
        <dbReference type="ARBA" id="ARBA00009706"/>
    </source>
</evidence>
<dbReference type="KEGG" id="lcm:102365426"/>
<accession>H3AT58</accession>
<dbReference type="PANTHER" id="PTHR13624:SF4">
    <property type="entry name" value="TRANSMEMBRANE PROTEIN 161A"/>
    <property type="match status" value="1"/>
</dbReference>
<evidence type="ECO:0000256" key="3">
    <source>
        <dbReference type="ARBA" id="ARBA00022692"/>
    </source>
</evidence>
<dbReference type="FunCoup" id="H3AT58">
    <property type="interactions" value="537"/>
</dbReference>
<evidence type="ECO:0000256" key="1">
    <source>
        <dbReference type="ARBA" id="ARBA00004141"/>
    </source>
</evidence>
<dbReference type="Proteomes" id="UP000008672">
    <property type="component" value="Unassembled WGS sequence"/>
</dbReference>
<dbReference type="CTD" id="54929"/>
<feature type="transmembrane region" description="Helical" evidence="10">
    <location>
        <begin position="268"/>
        <end position="285"/>
    </location>
</feature>
<protein>
    <recommendedName>
        <fullName evidence="8">Transmembrane protein 161A</fullName>
    </recommendedName>
</protein>
<dbReference type="STRING" id="7897.ENSLACP00000012829"/>
<reference evidence="12" key="3">
    <citation type="submission" date="2025-09" db="UniProtKB">
        <authorList>
            <consortium name="Ensembl"/>
        </authorList>
    </citation>
    <scope>IDENTIFICATION</scope>
</reference>
<proteinExistence type="inferred from homology"/>
<keyword evidence="4 11" id="KW-0732">Signal</keyword>
<dbReference type="HOGENOM" id="CLU_027277_0_0_1"/>
<feature type="transmembrane region" description="Helical" evidence="10">
    <location>
        <begin position="225"/>
        <end position="247"/>
    </location>
</feature>
<sequence>MAVMGIQLVVSLLMASIMQKMAPHCSFARWLLCNGSLFRYKHPSEEELRALAGKQKPKTKKDRRQNGATENKPLSVPKDIDLHLETKPITTMDALVLRYFLEYQWLIDFAIYATGVYLFTEGYYCLADAQKEVNIGAIWCLLTVAFAIKVLFTLLAQYFSSEEGGESSVCLAFGFFFLVIAMVVLIIREDYLEFGLDSGFASVLENLEVFLKQQGWEWSVPFTRLGFKLILVGLSAFIGACLTFPGLRLAQTHLDALRMTADQPMIQVLLHLSFLSPVMVVLMWVKPVARDFLMKAPLGKESVQLMSSSTYNSVRLWTIVVLCLLRFAMTRYHLQAYLNLANRWVDQMKREAGRITTIEIQRKVTRVFCYLTVITLQYLGPILLTLHSTFLLKSLGNYSWGLAPESPGISPGMDADPPPSEGEDDDIQATVAQITSAFGALRGVFTPLFYRGLFSFLTWWVAACQIITSLFGIYFHQYLMPS</sequence>
<evidence type="ECO:0000256" key="8">
    <source>
        <dbReference type="ARBA" id="ARBA00040182"/>
    </source>
</evidence>
<reference evidence="12" key="2">
    <citation type="submission" date="2025-08" db="UniProtKB">
        <authorList>
            <consortium name="Ensembl"/>
        </authorList>
    </citation>
    <scope>IDENTIFICATION</scope>
</reference>
<dbReference type="Pfam" id="PF10268">
    <property type="entry name" value="Tmemb_161AB"/>
    <property type="match status" value="1"/>
</dbReference>
<evidence type="ECO:0000256" key="7">
    <source>
        <dbReference type="ARBA" id="ARBA00023180"/>
    </source>
</evidence>
<feature type="signal peptide" evidence="11">
    <location>
        <begin position="1"/>
        <end position="28"/>
    </location>
</feature>
<organism evidence="12 13">
    <name type="scientific">Latimeria chalumnae</name>
    <name type="common">Coelacanth</name>
    <dbReference type="NCBI Taxonomy" id="7897"/>
    <lineage>
        <taxon>Eukaryota</taxon>
        <taxon>Metazoa</taxon>
        <taxon>Chordata</taxon>
        <taxon>Craniata</taxon>
        <taxon>Vertebrata</taxon>
        <taxon>Euteleostomi</taxon>
        <taxon>Coelacanthiformes</taxon>
        <taxon>Coelacanthidae</taxon>
        <taxon>Latimeria</taxon>
    </lineage>
</organism>
<gene>
    <name evidence="12" type="primary">TMEM161A</name>
</gene>
<dbReference type="GO" id="GO:0016020">
    <property type="term" value="C:membrane"/>
    <property type="evidence" value="ECO:0007669"/>
    <property type="project" value="UniProtKB-SubCell"/>
</dbReference>
<comment type="similarity">
    <text evidence="2">Belongs to the TMEM161 family.</text>
</comment>
<evidence type="ECO:0000256" key="5">
    <source>
        <dbReference type="ARBA" id="ARBA00022989"/>
    </source>
</evidence>
<dbReference type="OMA" id="VIVVLMW"/>